<accession>A0A1I1PUS6</accession>
<dbReference type="Gene3D" id="3.40.50.2300">
    <property type="match status" value="1"/>
</dbReference>
<dbReference type="Pfam" id="PF00072">
    <property type="entry name" value="Response_reg"/>
    <property type="match status" value="1"/>
</dbReference>
<keyword evidence="4" id="KW-1185">Reference proteome</keyword>
<dbReference type="InterPro" id="IPR052893">
    <property type="entry name" value="TCS_response_regulator"/>
</dbReference>
<dbReference type="Proteomes" id="UP000199439">
    <property type="component" value="Unassembled WGS sequence"/>
</dbReference>
<dbReference type="AlphaFoldDB" id="A0A1I1PUS6"/>
<proteinExistence type="predicted"/>
<dbReference type="GO" id="GO:0000160">
    <property type="term" value="P:phosphorelay signal transduction system"/>
    <property type="evidence" value="ECO:0007669"/>
    <property type="project" value="InterPro"/>
</dbReference>
<dbReference type="STRING" id="870482.SAMN04487987_104260"/>
<evidence type="ECO:0000259" key="2">
    <source>
        <dbReference type="PROSITE" id="PS50110"/>
    </source>
</evidence>
<dbReference type="InterPro" id="IPR011006">
    <property type="entry name" value="CheY-like_superfamily"/>
</dbReference>
<dbReference type="SMART" id="SM00448">
    <property type="entry name" value="REC"/>
    <property type="match status" value="1"/>
</dbReference>
<gene>
    <name evidence="3" type="ORF">SAMN04487987_104260</name>
</gene>
<sequence length="130" mass="14845">MKKINLACIIEDDPTHVYITKRFLNLSGLVESILICSNGKDAFDKLKSIISNGERLPELILLDLNMPIWDGWQFLDAFKTIPIEQKIQIFIVTSSDSEADKERAKQYNINSNYIVKPITLEKLKETVFAA</sequence>
<evidence type="ECO:0000313" key="4">
    <source>
        <dbReference type="Proteomes" id="UP000199439"/>
    </source>
</evidence>
<dbReference type="InterPro" id="IPR001789">
    <property type="entry name" value="Sig_transdc_resp-reg_receiver"/>
</dbReference>
<name>A0A1I1PUS6_9FLAO</name>
<dbReference type="OrthoDB" id="673128at2"/>
<organism evidence="3 4">
    <name type="scientific">Algibacter pectinivorans</name>
    <dbReference type="NCBI Taxonomy" id="870482"/>
    <lineage>
        <taxon>Bacteria</taxon>
        <taxon>Pseudomonadati</taxon>
        <taxon>Bacteroidota</taxon>
        <taxon>Flavobacteriia</taxon>
        <taxon>Flavobacteriales</taxon>
        <taxon>Flavobacteriaceae</taxon>
        <taxon>Algibacter</taxon>
    </lineage>
</organism>
<dbReference type="PROSITE" id="PS50110">
    <property type="entry name" value="RESPONSE_REGULATORY"/>
    <property type="match status" value="1"/>
</dbReference>
<evidence type="ECO:0000313" key="3">
    <source>
        <dbReference type="EMBL" id="SFD13609.1"/>
    </source>
</evidence>
<dbReference type="EMBL" id="FOMI01000004">
    <property type="protein sequence ID" value="SFD13609.1"/>
    <property type="molecule type" value="Genomic_DNA"/>
</dbReference>
<feature type="modified residue" description="4-aspartylphosphate" evidence="1">
    <location>
        <position position="63"/>
    </location>
</feature>
<dbReference type="RefSeq" id="WP_092851278.1">
    <property type="nucleotide sequence ID" value="NZ_FOMI01000004.1"/>
</dbReference>
<dbReference type="SUPFAM" id="SSF52172">
    <property type="entry name" value="CheY-like"/>
    <property type="match status" value="1"/>
</dbReference>
<keyword evidence="1" id="KW-0597">Phosphoprotein</keyword>
<dbReference type="PANTHER" id="PTHR44520">
    <property type="entry name" value="RESPONSE REGULATOR RCP1-RELATED"/>
    <property type="match status" value="1"/>
</dbReference>
<dbReference type="PANTHER" id="PTHR44520:SF2">
    <property type="entry name" value="RESPONSE REGULATOR RCP1"/>
    <property type="match status" value="1"/>
</dbReference>
<evidence type="ECO:0000256" key="1">
    <source>
        <dbReference type="PROSITE-ProRule" id="PRU00169"/>
    </source>
</evidence>
<protein>
    <submittedName>
        <fullName evidence="3">Response regulator receiver domain-containing protein</fullName>
    </submittedName>
</protein>
<reference evidence="4" key="1">
    <citation type="submission" date="2016-10" db="EMBL/GenBank/DDBJ databases">
        <authorList>
            <person name="Varghese N."/>
            <person name="Submissions S."/>
        </authorList>
    </citation>
    <scope>NUCLEOTIDE SEQUENCE [LARGE SCALE GENOMIC DNA]</scope>
    <source>
        <strain evidence="4">DSM 25730</strain>
    </source>
</reference>
<feature type="domain" description="Response regulatory" evidence="2">
    <location>
        <begin position="6"/>
        <end position="130"/>
    </location>
</feature>